<dbReference type="AlphaFoldDB" id="A0AAN6Q4U4"/>
<feature type="compositionally biased region" description="Basic residues" evidence="1">
    <location>
        <begin position="52"/>
        <end position="61"/>
    </location>
</feature>
<keyword evidence="2" id="KW-1133">Transmembrane helix</keyword>
<evidence type="ECO:0000256" key="2">
    <source>
        <dbReference type="SAM" id="Phobius"/>
    </source>
</evidence>
<keyword evidence="4" id="KW-1185">Reference proteome</keyword>
<proteinExistence type="predicted"/>
<dbReference type="EMBL" id="MU863628">
    <property type="protein sequence ID" value="KAK4103553.1"/>
    <property type="molecule type" value="Genomic_DNA"/>
</dbReference>
<comment type="caution">
    <text evidence="3">The sequence shown here is derived from an EMBL/GenBank/DDBJ whole genome shotgun (WGS) entry which is preliminary data.</text>
</comment>
<evidence type="ECO:0000256" key="1">
    <source>
        <dbReference type="SAM" id="MobiDB-lite"/>
    </source>
</evidence>
<organism evidence="3 4">
    <name type="scientific">Parathielavia hyrcaniae</name>
    <dbReference type="NCBI Taxonomy" id="113614"/>
    <lineage>
        <taxon>Eukaryota</taxon>
        <taxon>Fungi</taxon>
        <taxon>Dikarya</taxon>
        <taxon>Ascomycota</taxon>
        <taxon>Pezizomycotina</taxon>
        <taxon>Sordariomycetes</taxon>
        <taxon>Sordariomycetidae</taxon>
        <taxon>Sordariales</taxon>
        <taxon>Chaetomiaceae</taxon>
        <taxon>Parathielavia</taxon>
    </lineage>
</organism>
<reference evidence="3" key="2">
    <citation type="submission" date="2023-05" db="EMBL/GenBank/DDBJ databases">
        <authorList>
            <consortium name="Lawrence Berkeley National Laboratory"/>
            <person name="Steindorff A."/>
            <person name="Hensen N."/>
            <person name="Bonometti L."/>
            <person name="Westerberg I."/>
            <person name="Brannstrom I.O."/>
            <person name="Guillou S."/>
            <person name="Cros-Aarteil S."/>
            <person name="Calhoun S."/>
            <person name="Haridas S."/>
            <person name="Kuo A."/>
            <person name="Mondo S."/>
            <person name="Pangilinan J."/>
            <person name="Riley R."/>
            <person name="Labutti K."/>
            <person name="Andreopoulos B."/>
            <person name="Lipzen A."/>
            <person name="Chen C."/>
            <person name="Yanf M."/>
            <person name="Daum C."/>
            <person name="Ng V."/>
            <person name="Clum A."/>
            <person name="Ohm R."/>
            <person name="Martin F."/>
            <person name="Silar P."/>
            <person name="Natvig D."/>
            <person name="Lalanne C."/>
            <person name="Gautier V."/>
            <person name="Ament-Velasquez S.L."/>
            <person name="Kruys A."/>
            <person name="Hutchinson M.I."/>
            <person name="Powell A.J."/>
            <person name="Barry K."/>
            <person name="Miller A.N."/>
            <person name="Grigoriev I.V."/>
            <person name="Debuchy R."/>
            <person name="Gladieux P."/>
            <person name="Thoren M.H."/>
            <person name="Johannesson H."/>
        </authorList>
    </citation>
    <scope>NUCLEOTIDE SEQUENCE</scope>
    <source>
        <strain evidence="3">CBS 757.83</strain>
    </source>
</reference>
<sequence>MTDIPRNAVEHQIMFVCMYVCMYVCVYGRSATRIGRGDGPDGKMGRALPGGRRQRHGRGRRGQREKESAWSSHFLHFYCLYFLVATTVKTDIAFPTCYTSFAHLWLMSGATRHDRRARIGPGKVGRSPWSNTRNERVDSVGYSIGLYHVSVQREGCGCLSDLPPCSVPGECTQSPRIVPCTVAPLPLPRLVACATPDIDGRFREGFDVGHDDTQ</sequence>
<protein>
    <submittedName>
        <fullName evidence="3">Uncharacterized protein</fullName>
    </submittedName>
</protein>
<evidence type="ECO:0000313" key="4">
    <source>
        <dbReference type="Proteomes" id="UP001305647"/>
    </source>
</evidence>
<keyword evidence="2" id="KW-0472">Membrane</keyword>
<evidence type="ECO:0000313" key="3">
    <source>
        <dbReference type="EMBL" id="KAK4103553.1"/>
    </source>
</evidence>
<gene>
    <name evidence="3" type="ORF">N658DRAFT_278744</name>
</gene>
<accession>A0AAN6Q4U4</accession>
<dbReference type="Proteomes" id="UP001305647">
    <property type="component" value="Unassembled WGS sequence"/>
</dbReference>
<name>A0AAN6Q4U4_9PEZI</name>
<feature type="region of interest" description="Disordered" evidence="1">
    <location>
        <begin position="37"/>
        <end position="64"/>
    </location>
</feature>
<keyword evidence="2" id="KW-0812">Transmembrane</keyword>
<feature type="transmembrane region" description="Helical" evidence="2">
    <location>
        <begin position="12"/>
        <end position="28"/>
    </location>
</feature>
<reference evidence="3" key="1">
    <citation type="journal article" date="2023" name="Mol. Phylogenet. Evol.">
        <title>Genome-scale phylogeny and comparative genomics of the fungal order Sordariales.</title>
        <authorList>
            <person name="Hensen N."/>
            <person name="Bonometti L."/>
            <person name="Westerberg I."/>
            <person name="Brannstrom I.O."/>
            <person name="Guillou S."/>
            <person name="Cros-Aarteil S."/>
            <person name="Calhoun S."/>
            <person name="Haridas S."/>
            <person name="Kuo A."/>
            <person name="Mondo S."/>
            <person name="Pangilinan J."/>
            <person name="Riley R."/>
            <person name="LaButti K."/>
            <person name="Andreopoulos B."/>
            <person name="Lipzen A."/>
            <person name="Chen C."/>
            <person name="Yan M."/>
            <person name="Daum C."/>
            <person name="Ng V."/>
            <person name="Clum A."/>
            <person name="Steindorff A."/>
            <person name="Ohm R.A."/>
            <person name="Martin F."/>
            <person name="Silar P."/>
            <person name="Natvig D.O."/>
            <person name="Lalanne C."/>
            <person name="Gautier V."/>
            <person name="Ament-Velasquez S.L."/>
            <person name="Kruys A."/>
            <person name="Hutchinson M.I."/>
            <person name="Powell A.J."/>
            <person name="Barry K."/>
            <person name="Miller A.N."/>
            <person name="Grigoriev I.V."/>
            <person name="Debuchy R."/>
            <person name="Gladieux P."/>
            <person name="Hiltunen Thoren M."/>
            <person name="Johannesson H."/>
        </authorList>
    </citation>
    <scope>NUCLEOTIDE SEQUENCE</scope>
    <source>
        <strain evidence="3">CBS 757.83</strain>
    </source>
</reference>